<dbReference type="Proteomes" id="UP001154078">
    <property type="component" value="Chromosome 1"/>
</dbReference>
<evidence type="ECO:0000259" key="4">
    <source>
        <dbReference type="PROSITE" id="PS01180"/>
    </source>
</evidence>
<sequence>PLEDSWPPDCNRSVVLSRQQPRASISSPGFPRQYPDNADCDTDITAPTGYRIVLDFEELVLENEPSVMAGNILQQLELMDQNALFDFIEELPSDNDSEQGDISEDEIAENDILTRNHSRVRDSEVVEMFDIESMPIVFDESS</sequence>
<feature type="domain" description="CUB" evidence="4">
    <location>
        <begin position="10"/>
        <end position="87"/>
    </location>
</feature>
<organism evidence="5 6">
    <name type="scientific">Brassicogethes aeneus</name>
    <name type="common">Rape pollen beetle</name>
    <name type="synonym">Meligethes aeneus</name>
    <dbReference type="NCBI Taxonomy" id="1431903"/>
    <lineage>
        <taxon>Eukaryota</taxon>
        <taxon>Metazoa</taxon>
        <taxon>Ecdysozoa</taxon>
        <taxon>Arthropoda</taxon>
        <taxon>Hexapoda</taxon>
        <taxon>Insecta</taxon>
        <taxon>Pterygota</taxon>
        <taxon>Neoptera</taxon>
        <taxon>Endopterygota</taxon>
        <taxon>Coleoptera</taxon>
        <taxon>Polyphaga</taxon>
        <taxon>Cucujiformia</taxon>
        <taxon>Nitidulidae</taxon>
        <taxon>Meligethinae</taxon>
        <taxon>Brassicogethes</taxon>
    </lineage>
</organism>
<name>A0A9P0AR16_BRAAE</name>
<dbReference type="PROSITE" id="PS01180">
    <property type="entry name" value="CUB"/>
    <property type="match status" value="1"/>
</dbReference>
<accession>A0A9P0AR16</accession>
<dbReference type="GO" id="GO:0005615">
    <property type="term" value="C:extracellular space"/>
    <property type="evidence" value="ECO:0007669"/>
    <property type="project" value="TreeGrafter"/>
</dbReference>
<protein>
    <recommendedName>
        <fullName evidence="4">CUB domain-containing protein</fullName>
    </recommendedName>
</protein>
<evidence type="ECO:0000256" key="3">
    <source>
        <dbReference type="SAM" id="MobiDB-lite"/>
    </source>
</evidence>
<comment type="caution">
    <text evidence="2">Lacks conserved residue(s) required for the propagation of feature annotation.</text>
</comment>
<dbReference type="EMBL" id="OV121132">
    <property type="protein sequence ID" value="CAH0546920.1"/>
    <property type="molecule type" value="Genomic_DNA"/>
</dbReference>
<keyword evidence="1" id="KW-1015">Disulfide bond</keyword>
<keyword evidence="6" id="KW-1185">Reference proteome</keyword>
<dbReference type="CDD" id="cd00041">
    <property type="entry name" value="CUB"/>
    <property type="match status" value="1"/>
</dbReference>
<dbReference type="InterPro" id="IPR035914">
    <property type="entry name" value="Sperma_CUB_dom_sf"/>
</dbReference>
<dbReference type="GO" id="GO:0004252">
    <property type="term" value="F:serine-type endopeptidase activity"/>
    <property type="evidence" value="ECO:0007669"/>
    <property type="project" value="TreeGrafter"/>
</dbReference>
<feature type="region of interest" description="Disordered" evidence="3">
    <location>
        <begin position="17"/>
        <end position="42"/>
    </location>
</feature>
<dbReference type="PANTHER" id="PTHR24255:SF31">
    <property type="entry name" value="CUBILIN-LIKE PROTEIN"/>
    <property type="match status" value="1"/>
</dbReference>
<dbReference type="Pfam" id="PF00431">
    <property type="entry name" value="CUB"/>
    <property type="match status" value="1"/>
</dbReference>
<reference evidence="5" key="1">
    <citation type="submission" date="2021-12" db="EMBL/GenBank/DDBJ databases">
        <authorList>
            <person name="King R."/>
        </authorList>
    </citation>
    <scope>NUCLEOTIDE SEQUENCE</scope>
</reference>
<dbReference type="InterPro" id="IPR000859">
    <property type="entry name" value="CUB_dom"/>
</dbReference>
<evidence type="ECO:0000313" key="6">
    <source>
        <dbReference type="Proteomes" id="UP001154078"/>
    </source>
</evidence>
<evidence type="ECO:0000313" key="5">
    <source>
        <dbReference type="EMBL" id="CAH0546920.1"/>
    </source>
</evidence>
<dbReference type="Gene3D" id="2.60.120.290">
    <property type="entry name" value="Spermadhesin, CUB domain"/>
    <property type="match status" value="1"/>
</dbReference>
<feature type="non-terminal residue" evidence="5">
    <location>
        <position position="1"/>
    </location>
</feature>
<dbReference type="SUPFAM" id="SSF49854">
    <property type="entry name" value="Spermadhesin, CUB domain"/>
    <property type="match status" value="1"/>
</dbReference>
<dbReference type="PANTHER" id="PTHR24255">
    <property type="entry name" value="COMPLEMENT COMPONENT 1, S SUBCOMPONENT-RELATED"/>
    <property type="match status" value="1"/>
</dbReference>
<evidence type="ECO:0000256" key="1">
    <source>
        <dbReference type="ARBA" id="ARBA00023157"/>
    </source>
</evidence>
<dbReference type="OrthoDB" id="418245at2759"/>
<feature type="compositionally biased region" description="Polar residues" evidence="3">
    <location>
        <begin position="17"/>
        <end position="27"/>
    </location>
</feature>
<dbReference type="AlphaFoldDB" id="A0A9P0AR16"/>
<gene>
    <name evidence="5" type="ORF">MELIAE_LOCUS996</name>
</gene>
<proteinExistence type="predicted"/>
<evidence type="ECO:0000256" key="2">
    <source>
        <dbReference type="PROSITE-ProRule" id="PRU00059"/>
    </source>
</evidence>